<feature type="region of interest" description="Disordered" evidence="4">
    <location>
        <begin position="449"/>
        <end position="557"/>
    </location>
</feature>
<feature type="compositionally biased region" description="Polar residues" evidence="4">
    <location>
        <begin position="421"/>
        <end position="436"/>
    </location>
</feature>
<name>A0A834FSJ6_ORYME</name>
<evidence type="ECO:0000256" key="3">
    <source>
        <dbReference type="PROSITE-ProRule" id="PRU00023"/>
    </source>
</evidence>
<evidence type="ECO:0000313" key="6">
    <source>
        <dbReference type="Proteomes" id="UP000646548"/>
    </source>
</evidence>
<gene>
    <name evidence="5" type="ORF">FQA47_004967</name>
</gene>
<reference evidence="5" key="1">
    <citation type="journal article" name="BMC Genomics">
        <title>Long-read sequencing and de novo genome assembly of marine medaka (Oryzias melastigma).</title>
        <authorList>
            <person name="Liang P."/>
            <person name="Saqib H.S.A."/>
            <person name="Ni X."/>
            <person name="Shen Y."/>
        </authorList>
    </citation>
    <scope>NUCLEOTIDE SEQUENCE</scope>
    <source>
        <strain evidence="5">Bigg-433</strain>
    </source>
</reference>
<dbReference type="PANTHER" id="PTHR24198">
    <property type="entry name" value="ANKYRIN REPEAT AND PROTEIN KINASE DOMAIN-CONTAINING PROTEIN"/>
    <property type="match status" value="1"/>
</dbReference>
<dbReference type="SMART" id="SM00015">
    <property type="entry name" value="IQ"/>
    <property type="match status" value="2"/>
</dbReference>
<sequence length="703" mass="77656">MWFLQAMLKSSICCWRGTNPGTIPSDSQGATPLHYGAQSNNAETVGVFLSHPSVKDEPDLEGRTAFMWASGKGSDDVICTMLEHNPHIDINMADKYGGTALHAAALSGHVSTVQLLLEKGAMVDALDVMKHTPLFRACEMGHRDVILTLIKGSARVDLVDVDGHTALHWAALGGNAEVCQMLMENGISPNVQDHAGRTPLQCAAYGGYITCMAVLMENHADPNIQDKEGRTALHWSCNNGYLDAVKLLLSYNAFPNHMEHTEERYTPLDYALLGGHSEVTQFMLENGALSIAAIQDIAAASIQAVYKGYTVRKAFRERKQLLMRHEQLRKDAAKKREEGQRKRGAVPQISVASAASTGKTQQEKLPLVNVLQDLTLTHSSEEIKKLCKAQHKKNKEEPHKASYKSKLSRRSKVAERREAPLSSSSHIGSDTDESQTTRLKVLLSPARCRETAALKPTPPAVHKVKERPSSNASTRSTPVSTLDQSEARKGESVTLKKSDVRTSVQTAAGNADASLSTRKHRKSREQISGRSTKSKDRTRADSLRDAANKHSSKNESDLHAVVTAHIQRERDTDQHRRRNQAARLIQRAWRRFCARKGREAKLHEEVEPREPNCSRNGRKMENRAPCGKLAQSKNSVLQNIYGRKGHSGSCQSRLLLGVPLRTQSQLSGLNCVHLTDAVNQAKHYSYHLRPQSAGQGTRGQEKR</sequence>
<protein>
    <submittedName>
        <fullName evidence="5">Inversin</fullName>
    </submittedName>
</protein>
<accession>A0A834FSJ6</accession>
<feature type="compositionally biased region" description="Basic residues" evidence="4">
    <location>
        <begin position="401"/>
        <end position="411"/>
    </location>
</feature>
<proteinExistence type="predicted"/>
<keyword evidence="2 3" id="KW-0040">ANK repeat</keyword>
<dbReference type="InterPro" id="IPR000048">
    <property type="entry name" value="IQ_motif_EF-hand-BS"/>
</dbReference>
<organism evidence="5 6">
    <name type="scientific">Oryzias melastigma</name>
    <name type="common">Marine medaka</name>
    <dbReference type="NCBI Taxonomy" id="30732"/>
    <lineage>
        <taxon>Eukaryota</taxon>
        <taxon>Metazoa</taxon>
        <taxon>Chordata</taxon>
        <taxon>Craniata</taxon>
        <taxon>Vertebrata</taxon>
        <taxon>Euteleostomi</taxon>
        <taxon>Actinopterygii</taxon>
        <taxon>Neopterygii</taxon>
        <taxon>Teleostei</taxon>
        <taxon>Neoteleostei</taxon>
        <taxon>Acanthomorphata</taxon>
        <taxon>Ovalentaria</taxon>
        <taxon>Atherinomorphae</taxon>
        <taxon>Beloniformes</taxon>
        <taxon>Adrianichthyidae</taxon>
        <taxon>Oryziinae</taxon>
        <taxon>Oryzias</taxon>
    </lineage>
</organism>
<dbReference type="SUPFAM" id="SSF48403">
    <property type="entry name" value="Ankyrin repeat"/>
    <property type="match status" value="1"/>
</dbReference>
<feature type="repeat" description="ANK" evidence="3">
    <location>
        <begin position="195"/>
        <end position="227"/>
    </location>
</feature>
<dbReference type="FunFam" id="1.25.40.20:FF:000092">
    <property type="entry name" value="inversin isoform X1"/>
    <property type="match status" value="1"/>
</dbReference>
<dbReference type="InterPro" id="IPR036770">
    <property type="entry name" value="Ankyrin_rpt-contain_sf"/>
</dbReference>
<dbReference type="Proteomes" id="UP000646548">
    <property type="component" value="Unassembled WGS sequence"/>
</dbReference>
<feature type="repeat" description="ANK" evidence="3">
    <location>
        <begin position="162"/>
        <end position="194"/>
    </location>
</feature>
<evidence type="ECO:0000256" key="4">
    <source>
        <dbReference type="SAM" id="MobiDB-lite"/>
    </source>
</evidence>
<dbReference type="CDD" id="cd23767">
    <property type="entry name" value="IQCD"/>
    <property type="match status" value="1"/>
</dbReference>
<feature type="repeat" description="ANK" evidence="3">
    <location>
        <begin position="96"/>
        <end position="128"/>
    </location>
</feature>
<comment type="caution">
    <text evidence="5">The sequence shown here is derived from an EMBL/GenBank/DDBJ whole genome shotgun (WGS) entry which is preliminary data.</text>
</comment>
<dbReference type="Gene3D" id="1.25.40.20">
    <property type="entry name" value="Ankyrin repeat-containing domain"/>
    <property type="match status" value="3"/>
</dbReference>
<dbReference type="PROSITE" id="PS50088">
    <property type="entry name" value="ANK_REPEAT"/>
    <property type="match status" value="6"/>
</dbReference>
<feature type="repeat" description="ANK" evidence="3">
    <location>
        <begin position="263"/>
        <end position="288"/>
    </location>
</feature>
<dbReference type="SMART" id="SM00248">
    <property type="entry name" value="ANK"/>
    <property type="match status" value="8"/>
</dbReference>
<dbReference type="AlphaFoldDB" id="A0A834FSJ6"/>
<keyword evidence="1" id="KW-0677">Repeat</keyword>
<dbReference type="Pfam" id="PF13637">
    <property type="entry name" value="Ank_4"/>
    <property type="match status" value="1"/>
</dbReference>
<evidence type="ECO:0000256" key="1">
    <source>
        <dbReference type="ARBA" id="ARBA00022737"/>
    </source>
</evidence>
<feature type="compositionally biased region" description="Basic and acidic residues" evidence="4">
    <location>
        <begin position="331"/>
        <end position="341"/>
    </location>
</feature>
<feature type="compositionally biased region" description="Basic and acidic residues" evidence="4">
    <location>
        <begin position="533"/>
        <end position="557"/>
    </location>
</feature>
<feature type="repeat" description="ANK" evidence="3">
    <location>
        <begin position="129"/>
        <end position="161"/>
    </location>
</feature>
<evidence type="ECO:0000256" key="2">
    <source>
        <dbReference type="ARBA" id="ARBA00023043"/>
    </source>
</evidence>
<dbReference type="InterPro" id="IPR002110">
    <property type="entry name" value="Ankyrin_rpt"/>
</dbReference>
<feature type="compositionally biased region" description="Basic and acidic residues" evidence="4">
    <location>
        <begin position="485"/>
        <end position="500"/>
    </location>
</feature>
<dbReference type="Pfam" id="PF12796">
    <property type="entry name" value="Ank_2"/>
    <property type="match status" value="2"/>
</dbReference>
<feature type="compositionally biased region" description="Polar residues" evidence="4">
    <location>
        <begin position="501"/>
        <end position="516"/>
    </location>
</feature>
<dbReference type="PANTHER" id="PTHR24198:SF194">
    <property type="entry name" value="INVERSIN-A"/>
    <property type="match status" value="1"/>
</dbReference>
<evidence type="ECO:0000313" key="5">
    <source>
        <dbReference type="EMBL" id="KAF6739696.1"/>
    </source>
</evidence>
<feature type="region of interest" description="Disordered" evidence="4">
    <location>
        <begin position="331"/>
        <end position="358"/>
    </location>
</feature>
<dbReference type="PROSITE" id="PS50096">
    <property type="entry name" value="IQ"/>
    <property type="match status" value="1"/>
</dbReference>
<dbReference type="PRINTS" id="PR01415">
    <property type="entry name" value="ANKYRIN"/>
</dbReference>
<feature type="region of interest" description="Disordered" evidence="4">
    <location>
        <begin position="387"/>
        <end position="436"/>
    </location>
</feature>
<dbReference type="PROSITE" id="PS50297">
    <property type="entry name" value="ANK_REP_REGION"/>
    <property type="match status" value="5"/>
</dbReference>
<feature type="repeat" description="ANK" evidence="3">
    <location>
        <begin position="228"/>
        <end position="260"/>
    </location>
</feature>
<dbReference type="EMBL" id="WKFB01000004">
    <property type="protein sequence ID" value="KAF6739696.1"/>
    <property type="molecule type" value="Genomic_DNA"/>
</dbReference>
<feature type="compositionally biased region" description="Polar residues" evidence="4">
    <location>
        <begin position="469"/>
        <end position="484"/>
    </location>
</feature>